<dbReference type="PIRSF" id="PIRSF004491">
    <property type="entry name" value="FAD_Synth"/>
    <property type="match status" value="1"/>
</dbReference>
<evidence type="ECO:0000256" key="8">
    <source>
        <dbReference type="ARBA" id="ARBA00022777"/>
    </source>
</evidence>
<reference evidence="16" key="2">
    <citation type="submission" date="2021-04" db="EMBL/GenBank/DDBJ databases">
        <authorList>
            <person name="Dong X."/>
        </authorList>
    </citation>
    <scope>NUCLEOTIDE SEQUENCE</scope>
    <source>
        <strain evidence="16">ZWT</strain>
    </source>
</reference>
<dbReference type="PANTHER" id="PTHR22749:SF6">
    <property type="entry name" value="RIBOFLAVIN KINASE"/>
    <property type="match status" value="1"/>
</dbReference>
<dbReference type="Proteomes" id="UP001056429">
    <property type="component" value="Unassembled WGS sequence"/>
</dbReference>
<dbReference type="SUPFAM" id="SSF52374">
    <property type="entry name" value="Nucleotidylyl transferase"/>
    <property type="match status" value="1"/>
</dbReference>
<comment type="pathway">
    <text evidence="1 14">Cofactor biosynthesis; FAD biosynthesis; FAD from FMN: step 1/1.</text>
</comment>
<keyword evidence="8 14" id="KW-0418">Kinase</keyword>
<dbReference type="GO" id="GO:0009398">
    <property type="term" value="P:FMN biosynthetic process"/>
    <property type="evidence" value="ECO:0007669"/>
    <property type="project" value="UniProtKB-UniRule"/>
</dbReference>
<keyword evidence="7 14" id="KW-0547">Nucleotide-binding</keyword>
<evidence type="ECO:0000256" key="3">
    <source>
        <dbReference type="ARBA" id="ARBA00022630"/>
    </source>
</evidence>
<keyword evidence="6 14" id="KW-0548">Nucleotidyltransferase</keyword>
<sequence>MKLLKDDGRIQEDTVIVLGSFDGIHIGHRKLIETAIEIGQMLGIQSMVYTFGNHPLSVINSHRTPKLIMSNKVKIEYFEKLGVDLLALTQFNSEFMEWSPEEFIRLLTEKYGAKHIIVGYNYRFGYKNLGDVELLKSMQKNLGFELHVVNPVKIGDTPVSSTLIRGLIIEGQIATANKFLGHSFVMDGIVIRGKQIGRTIGFPTINIDYNIKNLVPRGGVYYTVAEIEGQYFKGITNVGYNPTVNGNKLSIETHLLDFDKDVYDNYFKLHFIDRIRDEKKFKNIELLKRQIQKDKEFVEQQIMWF</sequence>
<organism evidence="16 17">
    <name type="scientific">Oceanirhabdus seepicola</name>
    <dbReference type="NCBI Taxonomy" id="2828781"/>
    <lineage>
        <taxon>Bacteria</taxon>
        <taxon>Bacillati</taxon>
        <taxon>Bacillota</taxon>
        <taxon>Clostridia</taxon>
        <taxon>Eubacteriales</taxon>
        <taxon>Clostridiaceae</taxon>
        <taxon>Oceanirhabdus</taxon>
    </lineage>
</organism>
<dbReference type="GO" id="GO:0005524">
    <property type="term" value="F:ATP binding"/>
    <property type="evidence" value="ECO:0007669"/>
    <property type="project" value="UniProtKB-UniRule"/>
</dbReference>
<dbReference type="NCBIfam" id="NF004162">
    <property type="entry name" value="PRK05627.1-5"/>
    <property type="match status" value="1"/>
</dbReference>
<dbReference type="GO" id="GO:0003919">
    <property type="term" value="F:FMN adenylyltransferase activity"/>
    <property type="evidence" value="ECO:0007669"/>
    <property type="project" value="UniProtKB-UniRule"/>
</dbReference>
<dbReference type="InterPro" id="IPR002606">
    <property type="entry name" value="Riboflavin_kinase_bac"/>
</dbReference>
<evidence type="ECO:0000256" key="2">
    <source>
        <dbReference type="ARBA" id="ARBA00005201"/>
    </source>
</evidence>
<evidence type="ECO:0000256" key="5">
    <source>
        <dbReference type="ARBA" id="ARBA00022679"/>
    </source>
</evidence>
<dbReference type="Pfam" id="PF06574">
    <property type="entry name" value="FAD_syn"/>
    <property type="match status" value="1"/>
</dbReference>
<dbReference type="InterPro" id="IPR015865">
    <property type="entry name" value="Riboflavin_kinase_bac/euk"/>
</dbReference>
<evidence type="ECO:0000259" key="15">
    <source>
        <dbReference type="SMART" id="SM00904"/>
    </source>
</evidence>
<dbReference type="SUPFAM" id="SSF82114">
    <property type="entry name" value="Riboflavin kinase-like"/>
    <property type="match status" value="1"/>
</dbReference>
<dbReference type="NCBIfam" id="TIGR00083">
    <property type="entry name" value="ribF"/>
    <property type="match status" value="1"/>
</dbReference>
<comment type="catalytic activity">
    <reaction evidence="12 14">
        <text>riboflavin + ATP = FMN + ADP + H(+)</text>
        <dbReference type="Rhea" id="RHEA:14357"/>
        <dbReference type="ChEBI" id="CHEBI:15378"/>
        <dbReference type="ChEBI" id="CHEBI:30616"/>
        <dbReference type="ChEBI" id="CHEBI:57986"/>
        <dbReference type="ChEBI" id="CHEBI:58210"/>
        <dbReference type="ChEBI" id="CHEBI:456216"/>
        <dbReference type="EC" id="2.7.1.26"/>
    </reaction>
</comment>
<accession>A0A9J6P2X4</accession>
<dbReference type="InterPro" id="IPR014729">
    <property type="entry name" value="Rossmann-like_a/b/a_fold"/>
</dbReference>
<dbReference type="SMART" id="SM00904">
    <property type="entry name" value="Flavokinase"/>
    <property type="match status" value="1"/>
</dbReference>
<keyword evidence="11" id="KW-0511">Multifunctional enzyme</keyword>
<evidence type="ECO:0000313" key="16">
    <source>
        <dbReference type="EMBL" id="MCM1991122.1"/>
    </source>
</evidence>
<keyword evidence="17" id="KW-1185">Reference proteome</keyword>
<keyword evidence="9 14" id="KW-0274">FAD</keyword>
<feature type="domain" description="Riboflavin kinase" evidence="15">
    <location>
        <begin position="179"/>
        <end position="303"/>
    </location>
</feature>
<dbReference type="Gene3D" id="2.40.30.30">
    <property type="entry name" value="Riboflavin kinase-like"/>
    <property type="match status" value="1"/>
</dbReference>
<evidence type="ECO:0000256" key="11">
    <source>
        <dbReference type="ARBA" id="ARBA00023268"/>
    </source>
</evidence>
<evidence type="ECO:0000256" key="4">
    <source>
        <dbReference type="ARBA" id="ARBA00022643"/>
    </source>
</evidence>
<evidence type="ECO:0000256" key="6">
    <source>
        <dbReference type="ARBA" id="ARBA00022695"/>
    </source>
</evidence>
<dbReference type="InterPro" id="IPR015864">
    <property type="entry name" value="FAD_synthase"/>
</dbReference>
<evidence type="ECO:0000256" key="1">
    <source>
        <dbReference type="ARBA" id="ARBA00004726"/>
    </source>
</evidence>
<comment type="caution">
    <text evidence="16">The sequence shown here is derived from an EMBL/GenBank/DDBJ whole genome shotgun (WGS) entry which is preliminary data.</text>
</comment>
<dbReference type="AlphaFoldDB" id="A0A9J6P2X4"/>
<dbReference type="GO" id="GO:0009231">
    <property type="term" value="P:riboflavin biosynthetic process"/>
    <property type="evidence" value="ECO:0007669"/>
    <property type="project" value="InterPro"/>
</dbReference>
<evidence type="ECO:0000256" key="9">
    <source>
        <dbReference type="ARBA" id="ARBA00022827"/>
    </source>
</evidence>
<dbReference type="FunFam" id="3.40.50.620:FF:000021">
    <property type="entry name" value="Riboflavin biosynthesis protein"/>
    <property type="match status" value="1"/>
</dbReference>
<proteinExistence type="inferred from homology"/>
<dbReference type="PANTHER" id="PTHR22749">
    <property type="entry name" value="RIBOFLAVIN KINASE/FMN ADENYLYLTRANSFERASE"/>
    <property type="match status" value="1"/>
</dbReference>
<dbReference type="GO" id="GO:0006747">
    <property type="term" value="P:FAD biosynthetic process"/>
    <property type="evidence" value="ECO:0007669"/>
    <property type="project" value="UniProtKB-UniRule"/>
</dbReference>
<dbReference type="InterPro" id="IPR023468">
    <property type="entry name" value="Riboflavin_kinase"/>
</dbReference>
<dbReference type="Pfam" id="PF01687">
    <property type="entry name" value="Flavokinase"/>
    <property type="match status" value="1"/>
</dbReference>
<comment type="similarity">
    <text evidence="14">Belongs to the ribF family.</text>
</comment>
<evidence type="ECO:0000256" key="14">
    <source>
        <dbReference type="PIRNR" id="PIRNR004491"/>
    </source>
</evidence>
<dbReference type="InterPro" id="IPR023465">
    <property type="entry name" value="Riboflavin_kinase_dom_sf"/>
</dbReference>
<evidence type="ECO:0000313" key="17">
    <source>
        <dbReference type="Proteomes" id="UP001056429"/>
    </source>
</evidence>
<name>A0A9J6P2X4_9CLOT</name>
<dbReference type="GO" id="GO:0008531">
    <property type="term" value="F:riboflavin kinase activity"/>
    <property type="evidence" value="ECO:0007669"/>
    <property type="project" value="UniProtKB-UniRule"/>
</dbReference>
<evidence type="ECO:0000256" key="10">
    <source>
        <dbReference type="ARBA" id="ARBA00022840"/>
    </source>
</evidence>
<gene>
    <name evidence="16" type="ORF">KDK92_15420</name>
</gene>
<keyword evidence="5 14" id="KW-0808">Transferase</keyword>
<comment type="catalytic activity">
    <reaction evidence="13 14">
        <text>FMN + ATP + H(+) = FAD + diphosphate</text>
        <dbReference type="Rhea" id="RHEA:17237"/>
        <dbReference type="ChEBI" id="CHEBI:15378"/>
        <dbReference type="ChEBI" id="CHEBI:30616"/>
        <dbReference type="ChEBI" id="CHEBI:33019"/>
        <dbReference type="ChEBI" id="CHEBI:57692"/>
        <dbReference type="ChEBI" id="CHEBI:58210"/>
        <dbReference type="EC" id="2.7.7.2"/>
    </reaction>
</comment>
<dbReference type="CDD" id="cd02064">
    <property type="entry name" value="FAD_synthetase_N"/>
    <property type="match status" value="1"/>
</dbReference>
<protein>
    <recommendedName>
        <fullName evidence="14">Riboflavin biosynthesis protein</fullName>
    </recommendedName>
    <domain>
        <recommendedName>
            <fullName evidence="14">Riboflavin kinase</fullName>
            <ecNumber evidence="14">2.7.1.26</ecNumber>
        </recommendedName>
        <alternativeName>
            <fullName evidence="14">Flavokinase</fullName>
        </alternativeName>
    </domain>
    <domain>
        <recommendedName>
            <fullName evidence="14">FMN adenylyltransferase</fullName>
            <ecNumber evidence="14">2.7.7.2</ecNumber>
        </recommendedName>
        <alternativeName>
            <fullName evidence="14">FAD pyrophosphorylase</fullName>
        </alternativeName>
        <alternativeName>
            <fullName evidence="14">FAD synthase</fullName>
        </alternativeName>
    </domain>
</protein>
<keyword evidence="10 14" id="KW-0067">ATP-binding</keyword>
<reference evidence="16" key="1">
    <citation type="journal article" date="2021" name="mSystems">
        <title>Bacteria and Archaea Synergistically Convert Glycine Betaine to Biogenic Methane in the Formosa Cold Seep of the South China Sea.</title>
        <authorList>
            <person name="Li L."/>
            <person name="Zhang W."/>
            <person name="Zhang S."/>
            <person name="Song L."/>
            <person name="Sun Q."/>
            <person name="Zhang H."/>
            <person name="Xiang H."/>
            <person name="Dong X."/>
        </authorList>
    </citation>
    <scope>NUCLEOTIDE SEQUENCE</scope>
    <source>
        <strain evidence="16">ZWT</strain>
    </source>
</reference>
<comment type="pathway">
    <text evidence="2 14">Cofactor biosynthesis; FMN biosynthesis; FMN from riboflavin (ATP route): step 1/1.</text>
</comment>
<evidence type="ECO:0000256" key="12">
    <source>
        <dbReference type="ARBA" id="ARBA00047880"/>
    </source>
</evidence>
<dbReference type="Gene3D" id="3.40.50.620">
    <property type="entry name" value="HUPs"/>
    <property type="match status" value="1"/>
</dbReference>
<dbReference type="RefSeq" id="WP_250860230.1">
    <property type="nucleotide sequence ID" value="NZ_JAGSOJ010000003.1"/>
</dbReference>
<dbReference type="EMBL" id="JAGSOJ010000003">
    <property type="protein sequence ID" value="MCM1991122.1"/>
    <property type="molecule type" value="Genomic_DNA"/>
</dbReference>
<evidence type="ECO:0000256" key="7">
    <source>
        <dbReference type="ARBA" id="ARBA00022741"/>
    </source>
</evidence>
<dbReference type="EC" id="2.7.7.2" evidence="14"/>
<dbReference type="EC" id="2.7.1.26" evidence="14"/>
<keyword evidence="3 14" id="KW-0285">Flavoprotein</keyword>
<evidence type="ECO:0000256" key="13">
    <source>
        <dbReference type="ARBA" id="ARBA00049494"/>
    </source>
</evidence>
<keyword evidence="4 14" id="KW-0288">FMN</keyword>